<keyword evidence="5" id="KW-0479">Metal-binding</keyword>
<evidence type="ECO:0000256" key="8">
    <source>
        <dbReference type="SAM" id="Phobius"/>
    </source>
</evidence>
<evidence type="ECO:0000256" key="1">
    <source>
        <dbReference type="ARBA" id="ARBA00004414"/>
    </source>
</evidence>
<evidence type="ECO:0000259" key="9">
    <source>
        <dbReference type="PROSITE" id="PS51837"/>
    </source>
</evidence>
<evidence type="ECO:0000256" key="5">
    <source>
        <dbReference type="ARBA" id="ARBA00022723"/>
    </source>
</evidence>
<dbReference type="STRING" id="6184.A0A430QAP7"/>
<dbReference type="PANTHER" id="PTHR23292">
    <property type="entry name" value="LIPOPOLYSACCHARIDE-INDUCED TUMOR NECROSIS FACTOR-ALPHA FACTOR"/>
    <property type="match status" value="1"/>
</dbReference>
<protein>
    <submittedName>
        <fullName evidence="10">Lipopolysaccharide-induced tumor necrosis factor-alpha factor</fullName>
    </submittedName>
</protein>
<name>A0A430QAP7_SCHBO</name>
<keyword evidence="8" id="KW-1133">Transmembrane helix</keyword>
<dbReference type="AlphaFoldDB" id="A0A430QAP7"/>
<evidence type="ECO:0000256" key="7">
    <source>
        <dbReference type="ARBA" id="ARBA00023136"/>
    </source>
</evidence>
<evidence type="ECO:0000256" key="4">
    <source>
        <dbReference type="ARBA" id="ARBA00005975"/>
    </source>
</evidence>
<accession>A0A430QAP7</accession>
<keyword evidence="6" id="KW-0862">Zinc</keyword>
<feature type="transmembrane region" description="Helical" evidence="8">
    <location>
        <begin position="51"/>
        <end position="73"/>
    </location>
</feature>
<keyword evidence="7 8" id="KW-0472">Membrane</keyword>
<reference evidence="10 11" key="1">
    <citation type="journal article" date="2019" name="PLoS Pathog.">
        <title>Genome sequence of the bovine parasite Schistosoma bovis Tanzania.</title>
        <authorList>
            <person name="Oey H."/>
            <person name="Zakrzewski M."/>
            <person name="Gobert G."/>
            <person name="Gravermann K."/>
            <person name="Stoye J."/>
            <person name="Jones M."/>
            <person name="Mcmanus D."/>
            <person name="Krause L."/>
        </authorList>
    </citation>
    <scope>NUCLEOTIDE SEQUENCE [LARGE SCALE GENOMIC DNA]</scope>
    <source>
        <strain evidence="10 11">TAN1997</strain>
    </source>
</reference>
<dbReference type="Pfam" id="PF10601">
    <property type="entry name" value="zf-LITAF-like"/>
    <property type="match status" value="1"/>
</dbReference>
<dbReference type="GO" id="GO:0005765">
    <property type="term" value="C:lysosomal membrane"/>
    <property type="evidence" value="ECO:0007669"/>
    <property type="project" value="UniProtKB-SubCell"/>
</dbReference>
<dbReference type="PANTHER" id="PTHR23292:SF6">
    <property type="entry name" value="FI16602P1-RELATED"/>
    <property type="match status" value="1"/>
</dbReference>
<dbReference type="Proteomes" id="UP000290809">
    <property type="component" value="Unassembled WGS sequence"/>
</dbReference>
<comment type="caution">
    <text evidence="10">The sequence shown here is derived from an EMBL/GenBank/DDBJ whole genome shotgun (WGS) entry which is preliminary data.</text>
</comment>
<dbReference type="GO" id="GO:0031902">
    <property type="term" value="C:late endosome membrane"/>
    <property type="evidence" value="ECO:0007669"/>
    <property type="project" value="UniProtKB-SubCell"/>
</dbReference>
<evidence type="ECO:0000256" key="2">
    <source>
        <dbReference type="ARBA" id="ARBA00004481"/>
    </source>
</evidence>
<dbReference type="InterPro" id="IPR037519">
    <property type="entry name" value="LITAF_fam"/>
</dbReference>
<keyword evidence="11" id="KW-1185">Reference proteome</keyword>
<evidence type="ECO:0000256" key="6">
    <source>
        <dbReference type="ARBA" id="ARBA00022833"/>
    </source>
</evidence>
<evidence type="ECO:0000313" key="10">
    <source>
        <dbReference type="EMBL" id="RTG84772.1"/>
    </source>
</evidence>
<dbReference type="PROSITE" id="PS51837">
    <property type="entry name" value="LITAF"/>
    <property type="match status" value="1"/>
</dbReference>
<dbReference type="InterPro" id="IPR006629">
    <property type="entry name" value="LITAF"/>
</dbReference>
<dbReference type="EMBL" id="QMKO01002105">
    <property type="protein sequence ID" value="RTG84772.1"/>
    <property type="molecule type" value="Genomic_DNA"/>
</dbReference>
<sequence length="116" mass="13300">LSGKTDQNKETPVVTSQPVNIIPLQDHPITLKCPNCHEEIVTKIKYRNGMLTYAACTVNIQLIIKLIIFHFVYLRCFCGCCLIPFCVKACKDVDHKCPECSHHIGTYRTLQEKYMK</sequence>
<dbReference type="SMART" id="SM00714">
    <property type="entry name" value="LITAF"/>
    <property type="match status" value="1"/>
</dbReference>
<feature type="domain" description="LITAF" evidence="9">
    <location>
        <begin position="11"/>
        <end position="109"/>
    </location>
</feature>
<comment type="similarity">
    <text evidence="4">Belongs to the CDIP1/LITAF family.</text>
</comment>
<organism evidence="10 11">
    <name type="scientific">Schistosoma bovis</name>
    <name type="common">Blood fluke</name>
    <dbReference type="NCBI Taxonomy" id="6184"/>
    <lineage>
        <taxon>Eukaryota</taxon>
        <taxon>Metazoa</taxon>
        <taxon>Spiralia</taxon>
        <taxon>Lophotrochozoa</taxon>
        <taxon>Platyhelminthes</taxon>
        <taxon>Trematoda</taxon>
        <taxon>Digenea</taxon>
        <taxon>Strigeidida</taxon>
        <taxon>Schistosomatoidea</taxon>
        <taxon>Schistosomatidae</taxon>
        <taxon>Schistosoma</taxon>
    </lineage>
</organism>
<gene>
    <name evidence="10" type="ORF">DC041_0002202</name>
</gene>
<dbReference type="GO" id="GO:0008270">
    <property type="term" value="F:zinc ion binding"/>
    <property type="evidence" value="ECO:0007669"/>
    <property type="project" value="TreeGrafter"/>
</dbReference>
<evidence type="ECO:0000256" key="3">
    <source>
        <dbReference type="ARBA" id="ARBA00004630"/>
    </source>
</evidence>
<feature type="non-terminal residue" evidence="10">
    <location>
        <position position="1"/>
    </location>
</feature>
<evidence type="ECO:0000313" key="11">
    <source>
        <dbReference type="Proteomes" id="UP000290809"/>
    </source>
</evidence>
<keyword evidence="8" id="KW-0812">Transmembrane</keyword>
<comment type="subcellular location">
    <subcellularLocation>
        <location evidence="2">Endosome membrane</location>
        <topology evidence="2">Peripheral membrane protein</topology>
    </subcellularLocation>
    <subcellularLocation>
        <location evidence="1">Late endosome membrane</location>
    </subcellularLocation>
    <subcellularLocation>
        <location evidence="3">Lysosome membrane</location>
        <topology evidence="3">Peripheral membrane protein</topology>
        <orientation evidence="3">Cytoplasmic side</orientation>
    </subcellularLocation>
</comment>
<proteinExistence type="inferred from homology"/>